<organism evidence="1 2">
    <name type="scientific">Pseudoalteromonas fenneropenaei</name>
    <dbReference type="NCBI Taxonomy" id="1737459"/>
    <lineage>
        <taxon>Bacteria</taxon>
        <taxon>Pseudomonadati</taxon>
        <taxon>Pseudomonadota</taxon>
        <taxon>Gammaproteobacteria</taxon>
        <taxon>Alteromonadales</taxon>
        <taxon>Pseudoalteromonadaceae</taxon>
        <taxon>Pseudoalteromonas</taxon>
    </lineage>
</organism>
<comment type="caution">
    <text evidence="1">The sequence shown here is derived from an EMBL/GenBank/DDBJ whole genome shotgun (WGS) entry which is preliminary data.</text>
</comment>
<dbReference type="InterPro" id="IPR036255">
    <property type="entry name" value="YgfB-like_sf"/>
</dbReference>
<dbReference type="Pfam" id="PF03695">
    <property type="entry name" value="UPF0149"/>
    <property type="match status" value="1"/>
</dbReference>
<dbReference type="RefSeq" id="WP_377128804.1">
    <property type="nucleotide sequence ID" value="NZ_JBHRSD010000048.1"/>
</dbReference>
<dbReference type="SUPFAM" id="SSF101327">
    <property type="entry name" value="YgfB-like"/>
    <property type="match status" value="1"/>
</dbReference>
<evidence type="ECO:0000313" key="2">
    <source>
        <dbReference type="Proteomes" id="UP001595453"/>
    </source>
</evidence>
<reference evidence="2" key="1">
    <citation type="journal article" date="2019" name="Int. J. Syst. Evol. Microbiol.">
        <title>The Global Catalogue of Microorganisms (GCM) 10K type strain sequencing project: providing services to taxonomists for standard genome sequencing and annotation.</title>
        <authorList>
            <consortium name="The Broad Institute Genomics Platform"/>
            <consortium name="The Broad Institute Genome Sequencing Center for Infectious Disease"/>
            <person name="Wu L."/>
            <person name="Ma J."/>
        </authorList>
    </citation>
    <scope>NUCLEOTIDE SEQUENCE [LARGE SCALE GENOMIC DNA]</scope>
    <source>
        <strain evidence="2">KCTC 42730</strain>
    </source>
</reference>
<dbReference type="Proteomes" id="UP001595453">
    <property type="component" value="Unassembled WGS sequence"/>
</dbReference>
<name>A0ABV7CQ67_9GAMM</name>
<dbReference type="InterPro" id="IPR011978">
    <property type="entry name" value="YgfB-like"/>
</dbReference>
<accession>A0ABV7CQ67</accession>
<sequence>MYQFEFTDSARQLLAQLMKSDPQQRSLAFIEGWLFADICAPQAREAQEWLDALQLAPSPLDEEQVFAFMAFHHHISEQVFAESGYQLPWQDVASWPQLHDWSLGFLAGVARYLDTLLTAQGQSLELQQALQQSTEQLGFFALQSAQITAYCEQQGIAETAFLQQQIDLAAEFAPHYVMLIEAAAQVLFD</sequence>
<gene>
    <name evidence="1" type="ORF">ACFOEE_20080</name>
</gene>
<evidence type="ECO:0000313" key="1">
    <source>
        <dbReference type="EMBL" id="MFC3034810.1"/>
    </source>
</evidence>
<dbReference type="EMBL" id="JBHRSD010000048">
    <property type="protein sequence ID" value="MFC3034810.1"/>
    <property type="molecule type" value="Genomic_DNA"/>
</dbReference>
<protein>
    <submittedName>
        <fullName evidence="1">UPF0149 family protein</fullName>
    </submittedName>
</protein>
<keyword evidence="2" id="KW-1185">Reference proteome</keyword>
<proteinExistence type="predicted"/>